<dbReference type="EMBL" id="MNCJ02000323">
    <property type="protein sequence ID" value="KAF5796224.1"/>
    <property type="molecule type" value="Genomic_DNA"/>
</dbReference>
<comment type="caution">
    <text evidence="2">The sequence shown here is derived from an EMBL/GenBank/DDBJ whole genome shotgun (WGS) entry which is preliminary data.</text>
</comment>
<dbReference type="Proteomes" id="UP000215914">
    <property type="component" value="Unassembled WGS sequence"/>
</dbReference>
<dbReference type="AlphaFoldDB" id="A0A9K3IG10"/>
<feature type="compositionally biased region" description="Basic residues" evidence="1">
    <location>
        <begin position="1"/>
        <end position="11"/>
    </location>
</feature>
<name>A0A9K3IG10_HELAN</name>
<evidence type="ECO:0000313" key="2">
    <source>
        <dbReference type="EMBL" id="KAF5796224.1"/>
    </source>
</evidence>
<feature type="region of interest" description="Disordered" evidence="1">
    <location>
        <begin position="1"/>
        <end position="24"/>
    </location>
</feature>
<feature type="compositionally biased region" description="Basic and acidic residues" evidence="1">
    <location>
        <begin position="12"/>
        <end position="24"/>
    </location>
</feature>
<gene>
    <name evidence="2" type="ORF">HanXRQr2_Chr08g0348961</name>
</gene>
<dbReference type="Gramene" id="mRNA:HanXRQr2_Chr08g0348961">
    <property type="protein sequence ID" value="CDS:HanXRQr2_Chr08g0348961.1"/>
    <property type="gene ID" value="HanXRQr2_Chr08g0348961"/>
</dbReference>
<evidence type="ECO:0000256" key="1">
    <source>
        <dbReference type="SAM" id="MobiDB-lite"/>
    </source>
</evidence>
<reference evidence="2" key="1">
    <citation type="journal article" date="2017" name="Nature">
        <title>The sunflower genome provides insights into oil metabolism, flowering and Asterid evolution.</title>
        <authorList>
            <person name="Badouin H."/>
            <person name="Gouzy J."/>
            <person name="Grassa C.J."/>
            <person name="Murat F."/>
            <person name="Staton S.E."/>
            <person name="Cottret L."/>
            <person name="Lelandais-Briere C."/>
            <person name="Owens G.L."/>
            <person name="Carrere S."/>
            <person name="Mayjonade B."/>
            <person name="Legrand L."/>
            <person name="Gill N."/>
            <person name="Kane N.C."/>
            <person name="Bowers J.E."/>
            <person name="Hubner S."/>
            <person name="Bellec A."/>
            <person name="Berard A."/>
            <person name="Berges H."/>
            <person name="Blanchet N."/>
            <person name="Boniface M.C."/>
            <person name="Brunel D."/>
            <person name="Catrice O."/>
            <person name="Chaidir N."/>
            <person name="Claudel C."/>
            <person name="Donnadieu C."/>
            <person name="Faraut T."/>
            <person name="Fievet G."/>
            <person name="Helmstetter N."/>
            <person name="King M."/>
            <person name="Knapp S.J."/>
            <person name="Lai Z."/>
            <person name="Le Paslier M.C."/>
            <person name="Lippi Y."/>
            <person name="Lorenzon L."/>
            <person name="Mandel J.R."/>
            <person name="Marage G."/>
            <person name="Marchand G."/>
            <person name="Marquand E."/>
            <person name="Bret-Mestries E."/>
            <person name="Morien E."/>
            <person name="Nambeesan S."/>
            <person name="Nguyen T."/>
            <person name="Pegot-Espagnet P."/>
            <person name="Pouilly N."/>
            <person name="Raftis F."/>
            <person name="Sallet E."/>
            <person name="Schiex T."/>
            <person name="Thomas J."/>
            <person name="Vandecasteele C."/>
            <person name="Vares D."/>
            <person name="Vear F."/>
            <person name="Vautrin S."/>
            <person name="Crespi M."/>
            <person name="Mangin B."/>
            <person name="Burke J.M."/>
            <person name="Salse J."/>
            <person name="Munos S."/>
            <person name="Vincourt P."/>
            <person name="Rieseberg L.H."/>
            <person name="Langlade N.B."/>
        </authorList>
    </citation>
    <scope>NUCLEOTIDE SEQUENCE</scope>
    <source>
        <tissue evidence="2">Leaves</tissue>
    </source>
</reference>
<feature type="compositionally biased region" description="Gly residues" evidence="1">
    <location>
        <begin position="329"/>
        <end position="357"/>
    </location>
</feature>
<proteinExistence type="predicted"/>
<evidence type="ECO:0000313" key="3">
    <source>
        <dbReference type="Proteomes" id="UP000215914"/>
    </source>
</evidence>
<feature type="region of interest" description="Disordered" evidence="1">
    <location>
        <begin position="309"/>
        <end position="391"/>
    </location>
</feature>
<feature type="compositionally biased region" description="Acidic residues" evidence="1">
    <location>
        <begin position="314"/>
        <end position="328"/>
    </location>
</feature>
<sequence>MAPKERKRKAPTKKEYKSEEEVMSEKRHNQIAFLDPAEKITELKEITQWIRESRINNAVTFSTPVYKSLVKAFGNSASVVQIDGTKVIQGQVNNLNVVVSPEILNTVLELQDDSNAPFSIPIMCTRGCLLRMKCIGDVFSSQINKGDFPLRYKFLLHVLIQCLSNRRSSYDIACNDLVGFMVALVLNKPFSISKYIFANMKENITRTGGRTTGNKFWMYPRFLQMIMNVQHPNLPKADDDILKIEPMILQSLRIFKSLAAKRYTESNPPRKLVGALGKPDYIALEDVKWGHNDSQSDDEEPELKKKMIEKFGPEEPDSSDSDSDDDEGGGGGDAGVGAVGASGAGGSSVGAAGGTSAGGDEEDSKSDNNPPGPRYEVYYDERGVKRIRTIR</sequence>
<keyword evidence="3" id="KW-1185">Reference proteome</keyword>
<organism evidence="2 3">
    <name type="scientific">Helianthus annuus</name>
    <name type="common">Common sunflower</name>
    <dbReference type="NCBI Taxonomy" id="4232"/>
    <lineage>
        <taxon>Eukaryota</taxon>
        <taxon>Viridiplantae</taxon>
        <taxon>Streptophyta</taxon>
        <taxon>Embryophyta</taxon>
        <taxon>Tracheophyta</taxon>
        <taxon>Spermatophyta</taxon>
        <taxon>Magnoliopsida</taxon>
        <taxon>eudicotyledons</taxon>
        <taxon>Gunneridae</taxon>
        <taxon>Pentapetalae</taxon>
        <taxon>asterids</taxon>
        <taxon>campanulids</taxon>
        <taxon>Asterales</taxon>
        <taxon>Asteraceae</taxon>
        <taxon>Asteroideae</taxon>
        <taxon>Heliantheae alliance</taxon>
        <taxon>Heliantheae</taxon>
        <taxon>Helianthus</taxon>
    </lineage>
</organism>
<accession>A0A9K3IG10</accession>
<protein>
    <submittedName>
        <fullName evidence="2">Uncharacterized protein</fullName>
    </submittedName>
</protein>
<reference evidence="2" key="2">
    <citation type="submission" date="2020-06" db="EMBL/GenBank/DDBJ databases">
        <title>Helianthus annuus Genome sequencing and assembly Release 2.</title>
        <authorList>
            <person name="Gouzy J."/>
            <person name="Langlade N."/>
            <person name="Munos S."/>
        </authorList>
    </citation>
    <scope>NUCLEOTIDE SEQUENCE</scope>
    <source>
        <tissue evidence="2">Leaves</tissue>
    </source>
</reference>